<reference evidence="1" key="1">
    <citation type="submission" date="2022-08" db="UniProtKB">
        <authorList>
            <consortium name="EnsemblMetazoa"/>
        </authorList>
    </citation>
    <scope>IDENTIFICATION</scope>
    <source>
        <strain evidence="1">Israel</strain>
    </source>
</reference>
<dbReference type="AlphaFoldDB" id="A0A1B0D0R9"/>
<dbReference type="VEuPathDB" id="VectorBase:PPAPM1_002799"/>
<organism evidence="1 2">
    <name type="scientific">Phlebotomus papatasi</name>
    <name type="common">Sandfly</name>
    <dbReference type="NCBI Taxonomy" id="29031"/>
    <lineage>
        <taxon>Eukaryota</taxon>
        <taxon>Metazoa</taxon>
        <taxon>Ecdysozoa</taxon>
        <taxon>Arthropoda</taxon>
        <taxon>Hexapoda</taxon>
        <taxon>Insecta</taxon>
        <taxon>Pterygota</taxon>
        <taxon>Neoptera</taxon>
        <taxon>Endopterygota</taxon>
        <taxon>Diptera</taxon>
        <taxon>Nematocera</taxon>
        <taxon>Psychodoidea</taxon>
        <taxon>Psychodidae</taxon>
        <taxon>Phlebotomus</taxon>
        <taxon>Phlebotomus</taxon>
    </lineage>
</organism>
<dbReference type="Proteomes" id="UP000092462">
    <property type="component" value="Unassembled WGS sequence"/>
</dbReference>
<keyword evidence="2" id="KW-1185">Reference proteome</keyword>
<sequence length="220" mass="25436">MKVFLCFVALFAFTAANYYNFTDFHYDVNYFLRIERLNTSEEIADFNRISLDRTWDAVVEIKDFAQGARDAINQRATEIGNQNPCLIALYERLEEEEDQAAYRINRCATLAESDYNVGLDTGYFGTLNYVQRMASFTLLQTLYTVGSYNPVVWEDQIRYELAITWEHREDIRMADSLDHYLNEVRTGMNIANINFHNCIQTASAVFGADADRISNDAQQC</sequence>
<evidence type="ECO:0000313" key="1">
    <source>
        <dbReference type="EnsemblMetazoa" id="PPAI000941-PA"/>
    </source>
</evidence>
<name>A0A1B0D0R9_PHLPP</name>
<proteinExistence type="predicted"/>
<accession>A0A1B0D0R9</accession>
<dbReference type="EMBL" id="AJVK01021631">
    <property type="status" value="NOT_ANNOTATED_CDS"/>
    <property type="molecule type" value="Genomic_DNA"/>
</dbReference>
<dbReference type="VEuPathDB" id="VectorBase:PPAI000941"/>
<evidence type="ECO:0000313" key="2">
    <source>
        <dbReference type="Proteomes" id="UP000092462"/>
    </source>
</evidence>
<protein>
    <submittedName>
        <fullName evidence="1">Uncharacterized protein</fullName>
    </submittedName>
</protein>
<dbReference type="EnsemblMetazoa" id="PPAI000941-RA">
    <property type="protein sequence ID" value="PPAI000941-PA"/>
    <property type="gene ID" value="PPAI000941"/>
</dbReference>